<evidence type="ECO:0000256" key="1">
    <source>
        <dbReference type="SAM" id="Phobius"/>
    </source>
</evidence>
<keyword evidence="1" id="KW-1133">Transmembrane helix</keyword>
<reference evidence="2" key="1">
    <citation type="submission" date="2016-07" db="EMBL/GenBank/DDBJ databases">
        <authorList>
            <person name="Bretaudeau A."/>
        </authorList>
    </citation>
    <scope>NUCLEOTIDE SEQUENCE</scope>
    <source>
        <strain evidence="2">Rice</strain>
        <tissue evidence="2">Whole body</tissue>
    </source>
</reference>
<keyword evidence="1" id="KW-0812">Transmembrane</keyword>
<accession>A0A2H1W4W0</accession>
<keyword evidence="1" id="KW-0472">Membrane</keyword>
<dbReference type="AlphaFoldDB" id="A0A2H1W4W0"/>
<name>A0A2H1W4W0_SPOFR</name>
<sequence length="196" mass="21440">MLTLSEYSATSLMERGYPDTRYVFAVGAIFISSISTSVTVVLDNVPKSCMGENFPMTSPALGEARGSVRLLLTKNHHVPTPVFRAGKPTREENHPMTFPALGEARGRVRHLFNKNHPVPTPAFRAGAPVNPPGIDSLALPIVSKALLKSVYLKWNPVIKHNVTSPALGDARGSFRLLLTKKHPVFTPAFQARVYNL</sequence>
<protein>
    <submittedName>
        <fullName evidence="2">SFRICE_005953</fullName>
    </submittedName>
</protein>
<feature type="transmembrane region" description="Helical" evidence="1">
    <location>
        <begin position="22"/>
        <end position="42"/>
    </location>
</feature>
<dbReference type="EMBL" id="ODYU01006354">
    <property type="protein sequence ID" value="SOQ48135.1"/>
    <property type="molecule type" value="Genomic_DNA"/>
</dbReference>
<gene>
    <name evidence="2" type="ORF">SFRICE_005953</name>
</gene>
<organism evidence="2">
    <name type="scientific">Spodoptera frugiperda</name>
    <name type="common">Fall armyworm</name>
    <dbReference type="NCBI Taxonomy" id="7108"/>
    <lineage>
        <taxon>Eukaryota</taxon>
        <taxon>Metazoa</taxon>
        <taxon>Ecdysozoa</taxon>
        <taxon>Arthropoda</taxon>
        <taxon>Hexapoda</taxon>
        <taxon>Insecta</taxon>
        <taxon>Pterygota</taxon>
        <taxon>Neoptera</taxon>
        <taxon>Endopterygota</taxon>
        <taxon>Lepidoptera</taxon>
        <taxon>Glossata</taxon>
        <taxon>Ditrysia</taxon>
        <taxon>Noctuoidea</taxon>
        <taxon>Noctuidae</taxon>
        <taxon>Amphipyrinae</taxon>
        <taxon>Spodoptera</taxon>
    </lineage>
</organism>
<proteinExistence type="predicted"/>
<evidence type="ECO:0000313" key="2">
    <source>
        <dbReference type="EMBL" id="SOQ48135.1"/>
    </source>
</evidence>